<protein>
    <submittedName>
        <fullName evidence="1">Uncharacterized protein</fullName>
    </submittedName>
</protein>
<dbReference type="RefSeq" id="WP_266269095.1">
    <property type="nucleotide sequence ID" value="NZ_JAPJUH010000003.1"/>
</dbReference>
<evidence type="ECO:0000313" key="1">
    <source>
        <dbReference type="EMBL" id="MCX3265057.1"/>
    </source>
</evidence>
<dbReference type="EMBL" id="JAPJUH010000003">
    <property type="protein sequence ID" value="MCX3265057.1"/>
    <property type="molecule type" value="Genomic_DNA"/>
</dbReference>
<accession>A0A9X3DCY9</accession>
<dbReference type="AlphaFoldDB" id="A0A9X3DCY9"/>
<gene>
    <name evidence="1" type="ORF">OQZ29_09885</name>
</gene>
<keyword evidence="2" id="KW-1185">Reference proteome</keyword>
<comment type="caution">
    <text evidence="1">The sequence shown here is derived from an EMBL/GenBank/DDBJ whole genome shotgun (WGS) entry which is preliminary data.</text>
</comment>
<reference evidence="1" key="1">
    <citation type="submission" date="2022-11" db="EMBL/GenBank/DDBJ databases">
        <authorList>
            <person name="Graham C."/>
            <person name="Newman J.D."/>
        </authorList>
    </citation>
    <scope>NUCLEOTIDE SEQUENCE</scope>
    <source>
        <strain evidence="1">DSM 19486</strain>
    </source>
</reference>
<proteinExistence type="predicted"/>
<sequence>MQYVTLQVEQIEYLGMEDNKGSFNGELVAGSNMMMLDYLFNQEDQLMAYQLVRLAEGGAWQVLSGGSPVATLTKTDGRWLALNEAKLDVDSICKIGDFIDQQNFNRLPAKIKQHWEDFVAEVLVKNDSEYIIVTVPGINFTSFKRFFAEYIGHLVEDEWPIEFKVYDFSFNEDFVVRVF</sequence>
<dbReference type="Proteomes" id="UP001142592">
    <property type="component" value="Unassembled WGS sequence"/>
</dbReference>
<organism evidence="1 2">
    <name type="scientific">Pedobacter agri</name>
    <dbReference type="NCBI Taxonomy" id="454586"/>
    <lineage>
        <taxon>Bacteria</taxon>
        <taxon>Pseudomonadati</taxon>
        <taxon>Bacteroidota</taxon>
        <taxon>Sphingobacteriia</taxon>
        <taxon>Sphingobacteriales</taxon>
        <taxon>Sphingobacteriaceae</taxon>
        <taxon>Pedobacter</taxon>
    </lineage>
</organism>
<evidence type="ECO:0000313" key="2">
    <source>
        <dbReference type="Proteomes" id="UP001142592"/>
    </source>
</evidence>
<name>A0A9X3DCY9_9SPHI</name>